<dbReference type="GO" id="GO:0004181">
    <property type="term" value="F:metallocarboxypeptidase activity"/>
    <property type="evidence" value="ECO:0007669"/>
    <property type="project" value="InterPro"/>
</dbReference>
<proteinExistence type="evidence at transcript level"/>
<dbReference type="PROSITE" id="PS52035">
    <property type="entry name" value="PEPTIDASE_M14"/>
    <property type="match status" value="1"/>
</dbReference>
<keyword evidence="4" id="KW-0964">Secreted</keyword>
<gene>
    <name evidence="18" type="primary">CPase4</name>
</gene>
<evidence type="ECO:0000256" key="10">
    <source>
        <dbReference type="ARBA" id="ARBA00022833"/>
    </source>
</evidence>
<keyword evidence="10" id="KW-0862">Zinc</keyword>
<name>A0A1V1FIW8_9NEOP</name>
<dbReference type="Pfam" id="PF00246">
    <property type="entry name" value="Peptidase_M14"/>
    <property type="match status" value="1"/>
</dbReference>
<reference evidence="18" key="1">
    <citation type="journal article" date="2017" name="PLoS ONE">
        <title>Caste-, sex-, and age-dependent expression of immune-related genes in a Japanese subterranean termite, Reticulitermes speratus.</title>
        <authorList>
            <person name="Mitaka Y."/>
            <person name="Kobayashi K."/>
            <person name="Matsuura K."/>
        </authorList>
    </citation>
    <scope>NUCLEOTIDE SEQUENCE</scope>
    <source>
        <tissue evidence="18">Whole body</tissue>
    </source>
</reference>
<dbReference type="InterPro" id="IPR057247">
    <property type="entry name" value="CARBOXYPEPT_ZN_2"/>
</dbReference>
<comment type="subcellular location">
    <subcellularLocation>
        <location evidence="2">Secreted</location>
    </subcellularLocation>
</comment>
<dbReference type="PRINTS" id="PR00765">
    <property type="entry name" value="CRBOXYPTASEA"/>
</dbReference>
<evidence type="ECO:0000256" key="8">
    <source>
        <dbReference type="ARBA" id="ARBA00022729"/>
    </source>
</evidence>
<keyword evidence="6" id="KW-0645">Protease</keyword>
<dbReference type="GO" id="GO:0006508">
    <property type="term" value="P:proteolysis"/>
    <property type="evidence" value="ECO:0007669"/>
    <property type="project" value="UniProtKB-KW"/>
</dbReference>
<feature type="signal peptide" evidence="16">
    <location>
        <begin position="1"/>
        <end position="15"/>
    </location>
</feature>
<dbReference type="GO" id="GO:0008270">
    <property type="term" value="F:zinc ion binding"/>
    <property type="evidence" value="ECO:0007669"/>
    <property type="project" value="InterPro"/>
</dbReference>
<sequence length="411" mass="46637">MLRFLCLLVVSAVLADRATYHNYQVRRVVPENQEQLEALTELENNPNGLSFWSRPFRVQKAVDIMVPPHMLPRFNEIVASLNLKTEVYISNVQHLIDTERPKVRPRADFGWTDYYTLDEINAWLDSLVENYPNVVTPISLGRSYEGREIRGVKVSFKEGNRAVILEGGIHAREWISVATVTYILNKLLTSDDPVIQDLAQSFDYYVFPSVNPDGYVYTHTTDRMWRKTRSLGGNRCYGADANRNFDFHWLEIGASNSPCSETYAGSSPFSEIEARLLSNFLTSISDKFDVYLAFHSYSQLLLFPYGHNSDPVSNYDELLALGTAAAEALAKNNGTEYTVGNIYDTIYPTSGVSMDWVRGVFDTPYTFTWELRDTGKYGFVLPASQIIDTAEETLNSAVVILQHAKENLPRK</sequence>
<dbReference type="SUPFAM" id="SSF53187">
    <property type="entry name" value="Zn-dependent exopeptidases"/>
    <property type="match status" value="1"/>
</dbReference>
<keyword evidence="9" id="KW-0378">Hydrolase</keyword>
<accession>A0A1V1FIW8</accession>
<dbReference type="SMART" id="SM00631">
    <property type="entry name" value="Zn_pept"/>
    <property type="match status" value="1"/>
</dbReference>
<dbReference type="FunFam" id="3.40.630.10:FF:000040">
    <property type="entry name" value="zinc carboxypeptidase"/>
    <property type="match status" value="1"/>
</dbReference>
<evidence type="ECO:0000256" key="12">
    <source>
        <dbReference type="ARBA" id="ARBA00023157"/>
    </source>
</evidence>
<dbReference type="CDD" id="cd03860">
    <property type="entry name" value="M14_CP_A-B_like"/>
    <property type="match status" value="1"/>
</dbReference>
<dbReference type="FunFam" id="3.30.70.340:FF:000002">
    <property type="entry name" value="Carboxypeptidase A"/>
    <property type="match status" value="1"/>
</dbReference>
<dbReference type="AlphaFoldDB" id="A0A1V1FIW8"/>
<evidence type="ECO:0000256" key="1">
    <source>
        <dbReference type="ARBA" id="ARBA00001947"/>
    </source>
</evidence>
<evidence type="ECO:0000256" key="14">
    <source>
        <dbReference type="ARBA" id="ARBA00069039"/>
    </source>
</evidence>
<keyword evidence="11" id="KW-0482">Metalloprotease</keyword>
<evidence type="ECO:0000256" key="9">
    <source>
        <dbReference type="ARBA" id="ARBA00022801"/>
    </source>
</evidence>
<dbReference type="InterPro" id="IPR036990">
    <property type="entry name" value="M14A-like_propep"/>
</dbReference>
<organism evidence="18">
    <name type="scientific">Reticulitermes speratus</name>
    <dbReference type="NCBI Taxonomy" id="60591"/>
    <lineage>
        <taxon>Eukaryota</taxon>
        <taxon>Metazoa</taxon>
        <taxon>Ecdysozoa</taxon>
        <taxon>Arthropoda</taxon>
        <taxon>Hexapoda</taxon>
        <taxon>Insecta</taxon>
        <taxon>Pterygota</taxon>
        <taxon>Neoptera</taxon>
        <taxon>Polyneoptera</taxon>
        <taxon>Dictyoptera</taxon>
        <taxon>Blattodea</taxon>
        <taxon>Blattoidea</taxon>
        <taxon>Termitoidae</taxon>
        <taxon>Rhinotermitidae</taxon>
        <taxon>Reticulitermes</taxon>
        <taxon>Frontotermes</taxon>
    </lineage>
</organism>
<protein>
    <recommendedName>
        <fullName evidence="14">Zinc carboxypeptidase A 1</fullName>
    </recommendedName>
</protein>
<evidence type="ECO:0000256" key="2">
    <source>
        <dbReference type="ARBA" id="ARBA00004613"/>
    </source>
</evidence>
<dbReference type="PANTHER" id="PTHR11705:SF153">
    <property type="entry name" value="ZINC CARBOXYPEPTIDASE A 1-LIKE PROTEIN"/>
    <property type="match status" value="1"/>
</dbReference>
<feature type="domain" description="Peptidase M14" evidence="17">
    <location>
        <begin position="113"/>
        <end position="404"/>
    </location>
</feature>
<keyword evidence="7" id="KW-0479">Metal-binding</keyword>
<feature type="active site" description="Proton donor/acceptor" evidence="15">
    <location>
        <position position="370"/>
    </location>
</feature>
<keyword evidence="5 18" id="KW-0121">Carboxypeptidase</keyword>
<evidence type="ECO:0000256" key="11">
    <source>
        <dbReference type="ARBA" id="ARBA00023049"/>
    </source>
</evidence>
<keyword evidence="12" id="KW-1015">Disulfide bond</keyword>
<dbReference type="GO" id="GO:0005615">
    <property type="term" value="C:extracellular space"/>
    <property type="evidence" value="ECO:0007669"/>
    <property type="project" value="TreeGrafter"/>
</dbReference>
<comment type="cofactor">
    <cofactor evidence="1">
        <name>Zn(2+)</name>
        <dbReference type="ChEBI" id="CHEBI:29105"/>
    </cofactor>
</comment>
<dbReference type="InterPro" id="IPR000834">
    <property type="entry name" value="Peptidase_M14"/>
</dbReference>
<evidence type="ECO:0000256" key="7">
    <source>
        <dbReference type="ARBA" id="ARBA00022723"/>
    </source>
</evidence>
<feature type="chain" id="PRO_5012414571" description="Zinc carboxypeptidase A 1" evidence="16">
    <location>
        <begin position="16"/>
        <end position="411"/>
    </location>
</feature>
<evidence type="ECO:0000256" key="6">
    <source>
        <dbReference type="ARBA" id="ARBA00022670"/>
    </source>
</evidence>
<evidence type="ECO:0000256" key="16">
    <source>
        <dbReference type="SAM" id="SignalP"/>
    </source>
</evidence>
<dbReference type="PANTHER" id="PTHR11705">
    <property type="entry name" value="PROTEASE FAMILY M14 CARBOXYPEPTIDASE A,B"/>
    <property type="match status" value="1"/>
</dbReference>
<dbReference type="EMBL" id="FX985401">
    <property type="protein sequence ID" value="BAX07414.1"/>
    <property type="molecule type" value="mRNA"/>
</dbReference>
<comment type="similarity">
    <text evidence="3 15">Belongs to the peptidase M14 family.</text>
</comment>
<evidence type="ECO:0000256" key="5">
    <source>
        <dbReference type="ARBA" id="ARBA00022645"/>
    </source>
</evidence>
<dbReference type="SUPFAM" id="SSF54897">
    <property type="entry name" value="Protease propeptides/inhibitors"/>
    <property type="match status" value="1"/>
</dbReference>
<keyword evidence="8 16" id="KW-0732">Signal</keyword>
<dbReference type="PROSITE" id="PS00133">
    <property type="entry name" value="CARBOXYPEPT_ZN_2"/>
    <property type="match status" value="1"/>
</dbReference>
<evidence type="ECO:0000259" key="17">
    <source>
        <dbReference type="PROSITE" id="PS52035"/>
    </source>
</evidence>
<evidence type="ECO:0000256" key="15">
    <source>
        <dbReference type="PROSITE-ProRule" id="PRU01379"/>
    </source>
</evidence>
<comment type="function">
    <text evidence="13">Involved in the digestion of the blood meal.</text>
</comment>
<dbReference type="InterPro" id="IPR003146">
    <property type="entry name" value="M14A_act_pep"/>
</dbReference>
<dbReference type="Pfam" id="PF02244">
    <property type="entry name" value="Propep_M14"/>
    <property type="match status" value="1"/>
</dbReference>
<evidence type="ECO:0000256" key="3">
    <source>
        <dbReference type="ARBA" id="ARBA00005988"/>
    </source>
</evidence>
<dbReference type="Gene3D" id="3.40.630.10">
    <property type="entry name" value="Zn peptidases"/>
    <property type="match status" value="1"/>
</dbReference>
<evidence type="ECO:0000313" key="18">
    <source>
        <dbReference type="EMBL" id="BAX07414.1"/>
    </source>
</evidence>
<evidence type="ECO:0000256" key="13">
    <source>
        <dbReference type="ARBA" id="ARBA00057299"/>
    </source>
</evidence>
<evidence type="ECO:0000256" key="4">
    <source>
        <dbReference type="ARBA" id="ARBA00022525"/>
    </source>
</evidence>
<dbReference type="Gene3D" id="3.30.70.340">
    <property type="entry name" value="Metallocarboxypeptidase-like"/>
    <property type="match status" value="1"/>
</dbReference>